<reference evidence="2" key="1">
    <citation type="submission" date="2018-07" db="EMBL/GenBank/DDBJ databases">
        <authorList>
            <person name="Quirk P.G."/>
            <person name="Krulwich T.A."/>
        </authorList>
    </citation>
    <scope>NUCLEOTIDE SEQUENCE</scope>
</reference>
<gene>
    <name evidence="2" type="ORF">DF3PB_10001</name>
</gene>
<sequence>MSGLLARSVSLAAIALAATGAAWAQDTKKDAPKEAPKASTTLSGGAAKTTEGDASFKINGRVQYDVFNVSTDGAAAVDQDYSRAFVRRAFLGVEGQFTKEWRYNIKLAFQPGADQASASTTTVRLCQNSTTSVIAQRSICLGGEADRGPVVIAVSASGADTEVGFDDAYIQYVTGPWEIVLGQNSLVAPMEERTSSLNTPFNERSGMVNAFGFTKTMGVAVGTSGDNWSAAAGVYGDDLNNPESTNTSETISLQARGAWAPIYSQSADGITLLHLGLNARYRDNAGGPDATGIRGPGFRYRARPETGFGDRFVDTGSVAYAQDAFLGAEFAAQHNGFSLAGEYGQLSAKPQSGATLTSDSSFTGGYLDLMWSPTGDNRYYKVKHGAFGNVTPHHMLGADGFGAVTLGLRYDFLDLTDGAMDGGQQKGFTLQSTWQPLSFLKFQIDYSRLDIDRPASPLSGTADVITMRSQIEW</sequence>
<evidence type="ECO:0000313" key="2">
    <source>
        <dbReference type="EMBL" id="SUS03248.1"/>
    </source>
</evidence>
<proteinExistence type="predicted"/>
<dbReference type="InterPro" id="IPR010870">
    <property type="entry name" value="Porin_O/P"/>
</dbReference>
<accession>A0A380T799</accession>
<organism evidence="2">
    <name type="scientific">metagenome</name>
    <dbReference type="NCBI Taxonomy" id="256318"/>
    <lineage>
        <taxon>unclassified sequences</taxon>
        <taxon>metagenomes</taxon>
    </lineage>
</organism>
<protein>
    <submittedName>
        <fullName evidence="2">Phosphate-specific outer membrane porin OprP</fullName>
    </submittedName>
</protein>
<dbReference type="Gene3D" id="2.40.160.10">
    <property type="entry name" value="Porin"/>
    <property type="match status" value="1"/>
</dbReference>
<feature type="compositionally biased region" description="Basic and acidic residues" evidence="1">
    <location>
        <begin position="26"/>
        <end position="36"/>
    </location>
</feature>
<dbReference type="InterPro" id="IPR023614">
    <property type="entry name" value="Porin_dom_sf"/>
</dbReference>
<name>A0A380T799_9ZZZZ</name>
<dbReference type="AlphaFoldDB" id="A0A380T799"/>
<evidence type="ECO:0000256" key="1">
    <source>
        <dbReference type="SAM" id="MobiDB-lite"/>
    </source>
</evidence>
<dbReference type="SUPFAM" id="SSF56935">
    <property type="entry name" value="Porins"/>
    <property type="match status" value="1"/>
</dbReference>
<feature type="region of interest" description="Disordered" evidence="1">
    <location>
        <begin position="25"/>
        <end position="49"/>
    </location>
</feature>
<dbReference type="Pfam" id="PF07396">
    <property type="entry name" value="Porin_O_P"/>
    <property type="match status" value="2"/>
</dbReference>
<dbReference type="EMBL" id="UIDG01000001">
    <property type="protein sequence ID" value="SUS03248.1"/>
    <property type="molecule type" value="Genomic_DNA"/>
</dbReference>